<dbReference type="RefSeq" id="WP_181538182.1">
    <property type="nucleotide sequence ID" value="NZ_JACDUU010000006.1"/>
</dbReference>
<dbReference type="AlphaFoldDB" id="A0A7V9Z1L3"/>
<protein>
    <submittedName>
        <fullName evidence="1">Uncharacterized protein</fullName>
    </submittedName>
</protein>
<evidence type="ECO:0000313" key="1">
    <source>
        <dbReference type="EMBL" id="MBA2872432.1"/>
    </source>
</evidence>
<organism evidence="1 2">
    <name type="scientific">[Anoxybacillus] calidus</name>
    <dbReference type="NCBI Taxonomy" id="575178"/>
    <lineage>
        <taxon>Bacteria</taxon>
        <taxon>Bacillati</taxon>
        <taxon>Bacillota</taxon>
        <taxon>Bacilli</taxon>
        <taxon>Bacillales</taxon>
        <taxon>Anoxybacillaceae</taxon>
        <taxon>Paranoxybacillus</taxon>
    </lineage>
</organism>
<sequence>MPLQFFDIKAQTVKFINEDKDPVKQLEQQNAELLLELAIKDMKIGELEQTQAELLLDLTMKGVI</sequence>
<comment type="caution">
    <text evidence="1">The sequence shown here is derived from an EMBL/GenBank/DDBJ whole genome shotgun (WGS) entry which is preliminary data.</text>
</comment>
<evidence type="ECO:0000313" key="2">
    <source>
        <dbReference type="Proteomes" id="UP000580891"/>
    </source>
</evidence>
<dbReference type="Proteomes" id="UP000580891">
    <property type="component" value="Unassembled WGS sequence"/>
</dbReference>
<accession>A0A7V9Z1L3</accession>
<gene>
    <name evidence="1" type="ORF">HNQ85_002741</name>
</gene>
<dbReference type="EMBL" id="JACDUU010000006">
    <property type="protein sequence ID" value="MBA2872432.1"/>
    <property type="molecule type" value="Genomic_DNA"/>
</dbReference>
<keyword evidence="2" id="KW-1185">Reference proteome</keyword>
<reference evidence="1 2" key="1">
    <citation type="submission" date="2020-07" db="EMBL/GenBank/DDBJ databases">
        <title>Genomic Encyclopedia of Type Strains, Phase IV (KMG-IV): sequencing the most valuable type-strain genomes for metagenomic binning, comparative biology and taxonomic classification.</title>
        <authorList>
            <person name="Goeker M."/>
        </authorList>
    </citation>
    <scope>NUCLEOTIDE SEQUENCE [LARGE SCALE GENOMIC DNA]</scope>
    <source>
        <strain evidence="1 2">DSM 25220</strain>
    </source>
</reference>
<name>A0A7V9Z1L3_9BACL</name>
<proteinExistence type="predicted"/>